<dbReference type="eggNOG" id="ENOG503132B">
    <property type="taxonomic scope" value="Bacteria"/>
</dbReference>
<keyword evidence="2" id="KW-1185">Reference proteome</keyword>
<dbReference type="STRING" id="472175.EL18_01207"/>
<accession>A0A084UB41</accession>
<evidence type="ECO:0000313" key="1">
    <source>
        <dbReference type="EMBL" id="KFB10177.1"/>
    </source>
</evidence>
<dbReference type="InterPro" id="IPR011256">
    <property type="entry name" value="Reg_factor_effector_dom_sf"/>
</dbReference>
<proteinExistence type="predicted"/>
<dbReference type="OrthoDB" id="8278585at2"/>
<dbReference type="RefSeq" id="WP_036480776.1">
    <property type="nucleotide sequence ID" value="NZ_JMQM01000001.1"/>
</dbReference>
<sequence>MNFELTERDAQTLFGMIWQGSHEEAARGEVKKVISLMEALRQKAVAAVGEDGGEYEHSGLIGISRNDRPYGFRYLVALPAALAAHVSHEDMRGHDFPRMSFATAWHGAEDGDVFSHYQSMSDWIEAQGLQWARRVLHHREEYTAPAILQGAPVLRLMMPVEKS</sequence>
<reference evidence="1 2" key="1">
    <citation type="submission" date="2014-05" db="EMBL/GenBank/DDBJ databases">
        <title>Draft Genome Sequence of Nitratireductor basaltis Strain UMTGB225, A Marine Bacterium Isolated from Green Barrel Tunicate.</title>
        <authorList>
            <person name="Gan H.Y."/>
        </authorList>
    </citation>
    <scope>NUCLEOTIDE SEQUENCE [LARGE SCALE GENOMIC DNA]</scope>
    <source>
        <strain evidence="1 2">UMTGB225</strain>
    </source>
</reference>
<name>A0A084UB41_9HYPH</name>
<comment type="caution">
    <text evidence="1">The sequence shown here is derived from an EMBL/GenBank/DDBJ whole genome shotgun (WGS) entry which is preliminary data.</text>
</comment>
<dbReference type="Proteomes" id="UP000053675">
    <property type="component" value="Unassembled WGS sequence"/>
</dbReference>
<protein>
    <submittedName>
        <fullName evidence="1">Bacterial transcription activator, effector binding domain</fullName>
    </submittedName>
</protein>
<dbReference type="PATRIC" id="fig|472175.3.peg.1216"/>
<dbReference type="EMBL" id="JMQM01000001">
    <property type="protein sequence ID" value="KFB10177.1"/>
    <property type="molecule type" value="Genomic_DNA"/>
</dbReference>
<dbReference type="Gene3D" id="3.20.80.10">
    <property type="entry name" value="Regulatory factor, effector binding domain"/>
    <property type="match status" value="1"/>
</dbReference>
<gene>
    <name evidence="1" type="ORF">EL18_01207</name>
</gene>
<evidence type="ECO:0000313" key="2">
    <source>
        <dbReference type="Proteomes" id="UP000053675"/>
    </source>
</evidence>
<organism evidence="1 2">
    <name type="scientific">Nitratireductor basaltis</name>
    <dbReference type="NCBI Taxonomy" id="472175"/>
    <lineage>
        <taxon>Bacteria</taxon>
        <taxon>Pseudomonadati</taxon>
        <taxon>Pseudomonadota</taxon>
        <taxon>Alphaproteobacteria</taxon>
        <taxon>Hyphomicrobiales</taxon>
        <taxon>Phyllobacteriaceae</taxon>
        <taxon>Nitratireductor</taxon>
    </lineage>
</organism>
<dbReference type="SUPFAM" id="SSF55136">
    <property type="entry name" value="Probable bacterial effector-binding domain"/>
    <property type="match status" value="1"/>
</dbReference>
<dbReference type="AlphaFoldDB" id="A0A084UB41"/>